<dbReference type="EMBL" id="SLTR01000481">
    <property type="protein sequence ID" value="TDA83195.1"/>
    <property type="molecule type" value="Genomic_DNA"/>
</dbReference>
<evidence type="ECO:0000313" key="3">
    <source>
        <dbReference type="EMBL" id="TDA83195.1"/>
    </source>
</evidence>
<keyword evidence="4" id="KW-1185">Reference proteome</keyword>
<proteinExistence type="inferred from homology"/>
<dbReference type="SUPFAM" id="SSF51735">
    <property type="entry name" value="NAD(P)-binding Rossmann-fold domains"/>
    <property type="match status" value="1"/>
</dbReference>
<evidence type="ECO:0000313" key="4">
    <source>
        <dbReference type="Proteomes" id="UP000294823"/>
    </source>
</evidence>
<feature type="non-terminal residue" evidence="3">
    <location>
        <position position="1"/>
    </location>
</feature>
<dbReference type="InterPro" id="IPR002347">
    <property type="entry name" value="SDR_fam"/>
</dbReference>
<dbReference type="RefSeq" id="WP_132045781.1">
    <property type="nucleotide sequence ID" value="NZ_SLTR01000481.1"/>
</dbReference>
<dbReference type="PANTHER" id="PTHR44196:SF1">
    <property type="entry name" value="DEHYDROGENASE_REDUCTASE SDR FAMILY MEMBER 7B"/>
    <property type="match status" value="1"/>
</dbReference>
<dbReference type="PANTHER" id="PTHR44196">
    <property type="entry name" value="DEHYDROGENASE/REDUCTASE SDR FAMILY MEMBER 7B"/>
    <property type="match status" value="1"/>
</dbReference>
<dbReference type="Gene3D" id="3.40.50.720">
    <property type="entry name" value="NAD(P)-binding Rossmann-like Domain"/>
    <property type="match status" value="1"/>
</dbReference>
<sequence>EKVEAMCDINFTGAARCVGAVLPGMVARDAGHIVLTGSLSGFRGLPGASGYGPSKAGVMAMAEAMHCDLRKTGVDVQVANPGFIRTRLT</sequence>
<evidence type="ECO:0000256" key="2">
    <source>
        <dbReference type="ARBA" id="ARBA00023002"/>
    </source>
</evidence>
<name>A0ABY2D2E9_9GAMM</name>
<dbReference type="Pfam" id="PF00106">
    <property type="entry name" value="adh_short"/>
    <property type="match status" value="1"/>
</dbReference>
<dbReference type="InterPro" id="IPR036291">
    <property type="entry name" value="NAD(P)-bd_dom_sf"/>
</dbReference>
<accession>A0ABY2D2E9</accession>
<dbReference type="Proteomes" id="UP000294823">
    <property type="component" value="Unassembled WGS sequence"/>
</dbReference>
<gene>
    <name evidence="3" type="ORF">E0702_17490</name>
</gene>
<comment type="similarity">
    <text evidence="1">Belongs to the short-chain dehydrogenases/reductases (SDR) family.</text>
</comment>
<evidence type="ECO:0000256" key="1">
    <source>
        <dbReference type="ARBA" id="ARBA00006484"/>
    </source>
</evidence>
<reference evidence="3 4" key="1">
    <citation type="submission" date="2019-03" db="EMBL/GenBank/DDBJ databases">
        <title>Halomonas marinisediminis sp. nov., a moderately halophilic bacterium isolated from the Bohai Gulf.</title>
        <authorList>
            <person name="Ji X."/>
        </authorList>
    </citation>
    <scope>NUCLEOTIDE SEQUENCE [LARGE SCALE GENOMIC DNA]</scope>
    <source>
        <strain evidence="3 4">204</strain>
    </source>
</reference>
<comment type="caution">
    <text evidence="3">The sequence shown here is derived from an EMBL/GenBank/DDBJ whole genome shotgun (WGS) entry which is preliminary data.</text>
</comment>
<protein>
    <submittedName>
        <fullName evidence="3">SDR family NAD(P)-dependent oxidoreductase</fullName>
    </submittedName>
</protein>
<feature type="non-terminal residue" evidence="3">
    <location>
        <position position="89"/>
    </location>
</feature>
<keyword evidence="2" id="KW-0560">Oxidoreductase</keyword>
<organism evidence="3 4">
    <name type="scientific">Halomonas marinisediminis</name>
    <dbReference type="NCBI Taxonomy" id="2546095"/>
    <lineage>
        <taxon>Bacteria</taxon>
        <taxon>Pseudomonadati</taxon>
        <taxon>Pseudomonadota</taxon>
        <taxon>Gammaproteobacteria</taxon>
        <taxon>Oceanospirillales</taxon>
        <taxon>Halomonadaceae</taxon>
        <taxon>Halomonas</taxon>
    </lineage>
</organism>